<dbReference type="RefSeq" id="WP_250584523.1">
    <property type="nucleotide sequence ID" value="NZ_JAKRVX010000004.1"/>
</dbReference>
<evidence type="ECO:0000313" key="3">
    <source>
        <dbReference type="EMBL" id="MCL9817426.1"/>
    </source>
</evidence>
<dbReference type="Pfam" id="PF13478">
    <property type="entry name" value="XdhC_C"/>
    <property type="match status" value="1"/>
</dbReference>
<dbReference type="AlphaFoldDB" id="A0AAE3FY39"/>
<accession>A0AAE3FY39</accession>
<dbReference type="Gene3D" id="3.40.50.720">
    <property type="entry name" value="NAD(P)-binding Rossmann-like Domain"/>
    <property type="match status" value="1"/>
</dbReference>
<feature type="domain" description="XdhC- CoxI" evidence="1">
    <location>
        <begin position="32"/>
        <end position="91"/>
    </location>
</feature>
<proteinExistence type="predicted"/>
<dbReference type="PANTHER" id="PTHR30388">
    <property type="entry name" value="ALDEHYDE OXIDOREDUCTASE MOLYBDENUM COFACTOR ASSEMBLY PROTEIN"/>
    <property type="match status" value="1"/>
</dbReference>
<dbReference type="PANTHER" id="PTHR30388:SF6">
    <property type="entry name" value="XANTHINE DEHYDROGENASE SUBUNIT A-RELATED"/>
    <property type="match status" value="1"/>
</dbReference>
<name>A0AAE3FY39_9EURY</name>
<dbReference type="Pfam" id="PF02625">
    <property type="entry name" value="XdhC_CoxI"/>
    <property type="match status" value="1"/>
</dbReference>
<feature type="domain" description="XdhC Rossmann" evidence="2">
    <location>
        <begin position="214"/>
        <end position="358"/>
    </location>
</feature>
<dbReference type="InterPro" id="IPR027051">
    <property type="entry name" value="XdhC_Rossmann_dom"/>
</dbReference>
<reference evidence="3" key="2">
    <citation type="submission" date="2022-02" db="EMBL/GenBank/DDBJ databases">
        <authorList>
            <person name="Elcheninov A.G."/>
            <person name="Sorokin D.Y."/>
            <person name="Kublanov I.V."/>
        </authorList>
    </citation>
    <scope>NUCLEOTIDE SEQUENCE</scope>
    <source>
        <strain evidence="3">AArc-St2</strain>
    </source>
</reference>
<organism evidence="3 4">
    <name type="scientific">Natronocalculus amylovorans</name>
    <dbReference type="NCBI Taxonomy" id="2917812"/>
    <lineage>
        <taxon>Archaea</taxon>
        <taxon>Methanobacteriati</taxon>
        <taxon>Methanobacteriota</taxon>
        <taxon>Stenosarchaea group</taxon>
        <taxon>Halobacteria</taxon>
        <taxon>Halobacteriales</taxon>
        <taxon>Haloferacaceae</taxon>
        <taxon>Natronocalculus</taxon>
    </lineage>
</organism>
<evidence type="ECO:0000313" key="4">
    <source>
        <dbReference type="Proteomes" id="UP001203207"/>
    </source>
</evidence>
<dbReference type="Proteomes" id="UP001203207">
    <property type="component" value="Unassembled WGS sequence"/>
</dbReference>
<protein>
    <submittedName>
        <fullName evidence="3">XdhC family protein</fullName>
    </submittedName>
</protein>
<evidence type="ECO:0000259" key="2">
    <source>
        <dbReference type="Pfam" id="PF13478"/>
    </source>
</evidence>
<dbReference type="InterPro" id="IPR052698">
    <property type="entry name" value="MoCofactor_Util/Proc"/>
</dbReference>
<reference evidence="3" key="1">
    <citation type="journal article" date="2022" name="Syst. Appl. Microbiol.">
        <title>Natronocalculus amylovorans gen. nov., sp. nov., and Natranaeroarchaeum aerophilus sp. nov., dominant culturable amylolytic natronoarchaea from hypersaline soda lakes in southwestern Siberia.</title>
        <authorList>
            <person name="Sorokin D.Y."/>
            <person name="Elcheninov A.G."/>
            <person name="Khizhniak T.V."/>
            <person name="Koenen M."/>
            <person name="Bale N.J."/>
            <person name="Damste J.S.S."/>
            <person name="Kublanov I.V."/>
        </authorList>
    </citation>
    <scope>NUCLEOTIDE SEQUENCE</scope>
    <source>
        <strain evidence="3">AArc-St2</strain>
    </source>
</reference>
<comment type="caution">
    <text evidence="3">The sequence shown here is derived from an EMBL/GenBank/DDBJ whole genome shotgun (WGS) entry which is preliminary data.</text>
</comment>
<keyword evidence="4" id="KW-1185">Reference proteome</keyword>
<dbReference type="InterPro" id="IPR003777">
    <property type="entry name" value="XdhC_CoxI"/>
</dbReference>
<sequence>MTEHDWNIPEPAVLNRVRTRLEASATEATEDVLATIVSVEGNAYRRPGAKMLFAADGTHSGSLTPGCLEDALQKAAADVRDSGTIQYVTYDMMEDDDVWGLGIGCHGIIDVLLEPLTAQYQPAVDAFANREDIAVITVIDSETGVHSRGDRAYYDPVDDRFTIPAGGSDNWPEDALADPARKMATHGRSTVLTITDAGNELTVFIDGVAARPELVIFGSGHDVEPVTELAAKNEFHVTVVGFRGGIPLSERFPYADETYATSPGSIEDVISLHDRTYAVVMTHNFVDDLLTIETLLNSPVAYIGLMGPRERFEQLLGELSESGATVTASALDRVYTPIGLNLGGGSPYQIAHSIVAELLAVHNEQEPAHLQSHAGPIHGRVAAEILKEDS</sequence>
<evidence type="ECO:0000259" key="1">
    <source>
        <dbReference type="Pfam" id="PF02625"/>
    </source>
</evidence>
<gene>
    <name evidence="3" type="ORF">AArcSt2_10775</name>
</gene>
<dbReference type="EMBL" id="JAKRVX010000004">
    <property type="protein sequence ID" value="MCL9817426.1"/>
    <property type="molecule type" value="Genomic_DNA"/>
</dbReference>